<feature type="region of interest" description="Disordered" evidence="1">
    <location>
        <begin position="1"/>
        <end position="57"/>
    </location>
</feature>
<organism evidence="2 3">
    <name type="scientific">Blattamonas nauphoetae</name>
    <dbReference type="NCBI Taxonomy" id="2049346"/>
    <lineage>
        <taxon>Eukaryota</taxon>
        <taxon>Metamonada</taxon>
        <taxon>Preaxostyla</taxon>
        <taxon>Oxymonadida</taxon>
        <taxon>Blattamonas</taxon>
    </lineage>
</organism>
<evidence type="ECO:0008006" key="4">
    <source>
        <dbReference type="Google" id="ProtNLM"/>
    </source>
</evidence>
<feature type="compositionally biased region" description="Polar residues" evidence="1">
    <location>
        <begin position="142"/>
        <end position="155"/>
    </location>
</feature>
<comment type="caution">
    <text evidence="2">The sequence shown here is derived from an EMBL/GenBank/DDBJ whole genome shotgun (WGS) entry which is preliminary data.</text>
</comment>
<feature type="compositionally biased region" description="Low complexity" evidence="1">
    <location>
        <begin position="29"/>
        <end position="39"/>
    </location>
</feature>
<protein>
    <recommendedName>
        <fullName evidence="4">H15 domain-containing protein</fullName>
    </recommendedName>
</protein>
<accession>A0ABQ9Y842</accession>
<evidence type="ECO:0000313" key="3">
    <source>
        <dbReference type="Proteomes" id="UP001281761"/>
    </source>
</evidence>
<proteinExistence type="predicted"/>
<feature type="region of interest" description="Disordered" evidence="1">
    <location>
        <begin position="134"/>
        <end position="223"/>
    </location>
</feature>
<reference evidence="2 3" key="1">
    <citation type="journal article" date="2022" name="bioRxiv">
        <title>Genomics of Preaxostyla Flagellates Illuminates Evolutionary Transitions and the Path Towards Mitochondrial Loss.</title>
        <authorList>
            <person name="Novak L.V.F."/>
            <person name="Treitli S.C."/>
            <person name="Pyrih J."/>
            <person name="Halakuc P."/>
            <person name="Pipaliya S.V."/>
            <person name="Vacek V."/>
            <person name="Brzon O."/>
            <person name="Soukal P."/>
            <person name="Eme L."/>
            <person name="Dacks J.B."/>
            <person name="Karnkowska A."/>
            <person name="Elias M."/>
            <person name="Hampl V."/>
        </authorList>
    </citation>
    <scope>NUCLEOTIDE SEQUENCE [LARGE SCALE GENOMIC DNA]</scope>
    <source>
        <strain evidence="2">NAU3</strain>
        <tissue evidence="2">Gut</tissue>
    </source>
</reference>
<evidence type="ECO:0000256" key="1">
    <source>
        <dbReference type="SAM" id="MobiDB-lite"/>
    </source>
</evidence>
<sequence>MSEASQSESEHSVNLEPDNDVDTSESESESISTKKVSTKQSKAQNPRSIGRKTPKANRQKLVLMILFELEHTPSPKGHNSSSIEAAIKKRYSDINYELLHSRMGEALERLHQESLIHQNKDRYTITAAGKSFLSTHGIKPSRITQQGSKDGTPGQNKQDKTKNKDRKKQRKAAKGKTGASEKKNAKPADKPFMKKDAKKLAKSRTKKTKGRFQRKMQKGKAGK</sequence>
<feature type="compositionally biased region" description="Basic residues" evidence="1">
    <location>
        <begin position="163"/>
        <end position="174"/>
    </location>
</feature>
<dbReference type="EMBL" id="JARBJD010000026">
    <property type="protein sequence ID" value="KAK2959870.1"/>
    <property type="molecule type" value="Genomic_DNA"/>
</dbReference>
<evidence type="ECO:0000313" key="2">
    <source>
        <dbReference type="EMBL" id="KAK2959870.1"/>
    </source>
</evidence>
<feature type="compositionally biased region" description="Acidic residues" evidence="1">
    <location>
        <begin position="17"/>
        <end position="28"/>
    </location>
</feature>
<feature type="compositionally biased region" description="Basic residues" evidence="1">
    <location>
        <begin position="200"/>
        <end position="223"/>
    </location>
</feature>
<keyword evidence="3" id="KW-1185">Reference proteome</keyword>
<name>A0ABQ9Y842_9EUKA</name>
<dbReference type="Proteomes" id="UP001281761">
    <property type="component" value="Unassembled WGS sequence"/>
</dbReference>
<feature type="compositionally biased region" description="Basic and acidic residues" evidence="1">
    <location>
        <begin position="179"/>
        <end position="199"/>
    </location>
</feature>
<gene>
    <name evidence="2" type="ORF">BLNAU_5067</name>
</gene>